<organism evidence="1 2">
    <name type="scientific">Carpinus fangiana</name>
    <dbReference type="NCBI Taxonomy" id="176857"/>
    <lineage>
        <taxon>Eukaryota</taxon>
        <taxon>Viridiplantae</taxon>
        <taxon>Streptophyta</taxon>
        <taxon>Embryophyta</taxon>
        <taxon>Tracheophyta</taxon>
        <taxon>Spermatophyta</taxon>
        <taxon>Magnoliopsida</taxon>
        <taxon>eudicotyledons</taxon>
        <taxon>Gunneridae</taxon>
        <taxon>Pentapetalae</taxon>
        <taxon>rosids</taxon>
        <taxon>fabids</taxon>
        <taxon>Fagales</taxon>
        <taxon>Betulaceae</taxon>
        <taxon>Carpinus</taxon>
    </lineage>
</organism>
<keyword evidence="2" id="KW-1185">Reference proteome</keyword>
<name>A0A5N6R0U2_9ROSI</name>
<gene>
    <name evidence="1" type="ORF">FH972_008589</name>
</gene>
<accession>A0A5N6R0U2</accession>
<dbReference type="AlphaFoldDB" id="A0A5N6R0U2"/>
<dbReference type="Proteomes" id="UP000327013">
    <property type="component" value="Chromosome 3"/>
</dbReference>
<evidence type="ECO:0000313" key="1">
    <source>
        <dbReference type="EMBL" id="KAE8022820.1"/>
    </source>
</evidence>
<evidence type="ECO:0000313" key="2">
    <source>
        <dbReference type="Proteomes" id="UP000327013"/>
    </source>
</evidence>
<reference evidence="1 2" key="1">
    <citation type="submission" date="2019-06" db="EMBL/GenBank/DDBJ databases">
        <title>A chromosomal-level reference genome of Carpinus fangiana (Coryloideae, Betulaceae).</title>
        <authorList>
            <person name="Yang X."/>
            <person name="Wang Z."/>
            <person name="Zhang L."/>
            <person name="Hao G."/>
            <person name="Liu J."/>
            <person name="Yang Y."/>
        </authorList>
    </citation>
    <scope>NUCLEOTIDE SEQUENCE [LARGE SCALE GENOMIC DNA]</scope>
    <source>
        <strain evidence="1">Cfa_2016G</strain>
        <tissue evidence="1">Leaf</tissue>
    </source>
</reference>
<dbReference type="EMBL" id="CM017323">
    <property type="protein sequence ID" value="KAE8022820.1"/>
    <property type="molecule type" value="Genomic_DNA"/>
</dbReference>
<sequence length="193" mass="20446">MVYNNNNNCDSAGGVVLETVEEVVADGVGLGVALEAVDHTLALDEAEEEGGTNEKAEEVVVVIVVIEEEDTAAEGVVGFEKPEGFENENPVVEEAEKGEGVVELGAELEANGNAGVVEAEDTEEEEGKRVFEVENGEADDDVPNWDKPVPVDEVVIPNRVEPKPKVVTVDEVIPNRGESEVGAAEDEVVPNRG</sequence>
<proteinExistence type="predicted"/>
<protein>
    <submittedName>
        <fullName evidence="1">Uncharacterized protein</fullName>
    </submittedName>
</protein>